<keyword evidence="3" id="KW-1185">Reference proteome</keyword>
<proteinExistence type="predicted"/>
<dbReference type="InterPro" id="IPR021454">
    <property type="entry name" value="DUF3105"/>
</dbReference>
<sequence length="248" mass="26506">MAKKQVSQERKARLAEIQRQQNARERRTKMVIIAGCLALLLVLAGVITFAVVDAQGKQPDAALAKLGVAASAASCSAITDDKASGNGQHVGPGTNQPNVTTVKYATVPPSFGEHFAQPDLDGIHFYTGSDTPKVETLVHNLEHGYTVLWYDPKAPAAKIAVVKQIAEMAPKTSWAKEKFIAAPWDSSHGTFPAGKLFALSHWAAKVKADGSIESQAGHRQLCGDISGDVVKQFIEKFPRTDAPEPNAA</sequence>
<dbReference type="Pfam" id="PF11303">
    <property type="entry name" value="DUF3105"/>
    <property type="match status" value="1"/>
</dbReference>
<dbReference type="OrthoDB" id="9809840at2"/>
<keyword evidence="1" id="KW-1133">Transmembrane helix</keyword>
<comment type="caution">
    <text evidence="2">The sequence shown here is derived from an EMBL/GenBank/DDBJ whole genome shotgun (WGS) entry which is preliminary data.</text>
</comment>
<evidence type="ECO:0000313" key="2">
    <source>
        <dbReference type="EMBL" id="TQL59380.1"/>
    </source>
</evidence>
<accession>A0A542ZGQ2</accession>
<protein>
    <submittedName>
        <fullName evidence="2">Uncharacterized protein DUF3105</fullName>
    </submittedName>
</protein>
<name>A0A542ZGQ2_9MICO</name>
<dbReference type="EMBL" id="VFOQ01000001">
    <property type="protein sequence ID" value="TQL59380.1"/>
    <property type="molecule type" value="Genomic_DNA"/>
</dbReference>
<reference evidence="2 3" key="1">
    <citation type="submission" date="2019-06" db="EMBL/GenBank/DDBJ databases">
        <title>Sequencing the genomes of 1000 actinobacteria strains.</title>
        <authorList>
            <person name="Klenk H.-P."/>
        </authorList>
    </citation>
    <scope>NUCLEOTIDE SEQUENCE [LARGE SCALE GENOMIC DNA]</scope>
    <source>
        <strain evidence="2 3">DSM 18082</strain>
    </source>
</reference>
<dbReference type="AlphaFoldDB" id="A0A542ZGQ2"/>
<gene>
    <name evidence="2" type="ORF">FB474_0734</name>
</gene>
<dbReference type="RefSeq" id="WP_141787407.1">
    <property type="nucleotide sequence ID" value="NZ_BAAAKX010000013.1"/>
</dbReference>
<evidence type="ECO:0000256" key="1">
    <source>
        <dbReference type="SAM" id="Phobius"/>
    </source>
</evidence>
<feature type="transmembrane region" description="Helical" evidence="1">
    <location>
        <begin position="30"/>
        <end position="52"/>
    </location>
</feature>
<dbReference type="Proteomes" id="UP000319514">
    <property type="component" value="Unassembled WGS sequence"/>
</dbReference>
<organism evidence="2 3">
    <name type="scientific">Oryzihumus leptocrescens</name>
    <dbReference type="NCBI Taxonomy" id="297536"/>
    <lineage>
        <taxon>Bacteria</taxon>
        <taxon>Bacillati</taxon>
        <taxon>Actinomycetota</taxon>
        <taxon>Actinomycetes</taxon>
        <taxon>Micrococcales</taxon>
        <taxon>Intrasporangiaceae</taxon>
        <taxon>Oryzihumus</taxon>
    </lineage>
</organism>
<keyword evidence="1" id="KW-0812">Transmembrane</keyword>
<keyword evidence="1" id="KW-0472">Membrane</keyword>
<evidence type="ECO:0000313" key="3">
    <source>
        <dbReference type="Proteomes" id="UP000319514"/>
    </source>
</evidence>